<comment type="caution">
    <text evidence="1">The sequence shown here is derived from an EMBL/GenBank/DDBJ whole genome shotgun (WGS) entry which is preliminary data.</text>
</comment>
<evidence type="ECO:0000313" key="3">
    <source>
        <dbReference type="Proteomes" id="UP000621856"/>
    </source>
</evidence>
<evidence type="ECO:0000313" key="1">
    <source>
        <dbReference type="EMBL" id="GGI00116.1"/>
    </source>
</evidence>
<gene>
    <name evidence="2" type="ORF">FF098_014675</name>
    <name evidence="1" type="ORF">GCM10011355_27650</name>
</gene>
<dbReference type="Proteomes" id="UP000621856">
    <property type="component" value="Unassembled WGS sequence"/>
</dbReference>
<dbReference type="RefSeq" id="WP_155141910.1">
    <property type="nucleotide sequence ID" value="NZ_BMGZ01000003.1"/>
</dbReference>
<organism evidence="1 3">
    <name type="scientific">Aquisalinus luteolus</name>
    <dbReference type="NCBI Taxonomy" id="1566827"/>
    <lineage>
        <taxon>Bacteria</taxon>
        <taxon>Pseudomonadati</taxon>
        <taxon>Pseudomonadota</taxon>
        <taxon>Alphaproteobacteria</taxon>
        <taxon>Parvularculales</taxon>
        <taxon>Parvularculaceae</taxon>
        <taxon>Aquisalinus</taxon>
    </lineage>
</organism>
<accession>A0A8J3A8P2</accession>
<name>A0A8J3A8P2_9PROT</name>
<dbReference type="Proteomes" id="UP000818603">
    <property type="component" value="Unassembled WGS sequence"/>
</dbReference>
<protein>
    <submittedName>
        <fullName evidence="1">Uncharacterized protein</fullName>
    </submittedName>
</protein>
<proteinExistence type="predicted"/>
<dbReference type="AlphaFoldDB" id="A0A8J3A8P2"/>
<keyword evidence="4" id="KW-1185">Reference proteome</keyword>
<evidence type="ECO:0000313" key="4">
    <source>
        <dbReference type="Proteomes" id="UP000818603"/>
    </source>
</evidence>
<dbReference type="EMBL" id="BMGZ01000003">
    <property type="protein sequence ID" value="GGI00116.1"/>
    <property type="molecule type" value="Genomic_DNA"/>
</dbReference>
<reference evidence="1" key="1">
    <citation type="journal article" date="2014" name="Int. J. Syst. Evol. Microbiol.">
        <title>Complete genome sequence of Corynebacterium casei LMG S-19264T (=DSM 44701T), isolated from a smear-ripened cheese.</title>
        <authorList>
            <consortium name="US DOE Joint Genome Institute (JGI-PGF)"/>
            <person name="Walter F."/>
            <person name="Albersmeier A."/>
            <person name="Kalinowski J."/>
            <person name="Ruckert C."/>
        </authorList>
    </citation>
    <scope>NUCLEOTIDE SEQUENCE</scope>
    <source>
        <strain evidence="1">CGMCC 1.14984</strain>
    </source>
</reference>
<reference evidence="1" key="3">
    <citation type="submission" date="2020-09" db="EMBL/GenBank/DDBJ databases">
        <authorList>
            <person name="Sun Q."/>
            <person name="Zhou Y."/>
        </authorList>
    </citation>
    <scope>NUCLEOTIDE SEQUENCE</scope>
    <source>
        <strain evidence="1">CGMCC 1.14984</strain>
    </source>
</reference>
<dbReference type="EMBL" id="VCJR02000003">
    <property type="protein sequence ID" value="NHK29162.1"/>
    <property type="molecule type" value="Genomic_DNA"/>
</dbReference>
<evidence type="ECO:0000313" key="2">
    <source>
        <dbReference type="EMBL" id="NHK29162.1"/>
    </source>
</evidence>
<reference evidence="2 4" key="2">
    <citation type="submission" date="2020-02" db="EMBL/GenBank/DDBJ databases">
        <title>Genome sequence of Parvularcula flava strain NH6-79.</title>
        <authorList>
            <person name="Abdul Karim M.H."/>
            <person name="Lam M.Q."/>
            <person name="Chen S.J."/>
            <person name="Yahya A."/>
            <person name="Shahir S."/>
            <person name="Shamsir M.S."/>
            <person name="Chong C.S."/>
        </authorList>
    </citation>
    <scope>NUCLEOTIDE SEQUENCE [LARGE SCALE GENOMIC DNA]</scope>
    <source>
        <strain evidence="2 4">NH6-79</strain>
    </source>
</reference>
<sequence>MRNILPALLAIGGCASILQHETLPANALIAGEGAERHVYEINFDHTPSPDQLAQRVQFCAARHVNGYTPGGGEYAFTGTAKAPGGYGFMQMVYTVDFTAEAIPTAKGYTLSFREFHRDVTGAMGNKVYTQDGKGATFIYEKLRDLDADMALCIVNAPAELLSQ</sequence>